<comment type="caution">
    <text evidence="1">The sequence shown here is derived from an EMBL/GenBank/DDBJ whole genome shotgun (WGS) entry which is preliminary data.</text>
</comment>
<dbReference type="EMBL" id="VOXD01000017">
    <property type="protein sequence ID" value="TXF89008.1"/>
    <property type="molecule type" value="Genomic_DNA"/>
</dbReference>
<proteinExistence type="predicted"/>
<dbReference type="AlphaFoldDB" id="A0A5C7FFG6"/>
<evidence type="ECO:0000313" key="1">
    <source>
        <dbReference type="EMBL" id="TXF89008.1"/>
    </source>
</evidence>
<dbReference type="OrthoDB" id="634553at2"/>
<protein>
    <submittedName>
        <fullName evidence="1">Uncharacterized protein</fullName>
    </submittedName>
</protein>
<gene>
    <name evidence="1" type="ORF">FUA23_12015</name>
</gene>
<keyword evidence="2" id="KW-1185">Reference proteome</keyword>
<sequence>MRFFLLTLAFVLTTCSDPAPSTISAPAAAPHGPGIYYWKTSWSLPPLEQDALAKAGTKQLFVRLFDIDYDFNREEARPKGLLKLPDSLGVQHDFTLVPVVYIVERVFRQNIEVEELARRTARTIRGIAAGHPGLSSASRWQIDCDWTVVSRDRYFAFLEDLQQQNPDLTLSVTVRLHQYRERIENGIPPVPEGLLMCYNMEPVSDAGSTNAIYQEKLLRGYLKAPPYPIPLDAALPVFSWGAAFRDSHFLGITDEPFSLPGLQQEIAPSRFIILKDTTINGTFLRAGDNLRYDGPGDLAKLRAAAQLLKQKTEVRDLLLFDWQEGLTNKYPPGEIWKEFYR</sequence>
<reference evidence="1 2" key="1">
    <citation type="submission" date="2019-08" db="EMBL/GenBank/DDBJ databases">
        <title>Lewinella sp. strain SSH13 Genome sequencing and assembly.</title>
        <authorList>
            <person name="Kim I."/>
        </authorList>
    </citation>
    <scope>NUCLEOTIDE SEQUENCE [LARGE SCALE GENOMIC DNA]</scope>
    <source>
        <strain evidence="1 2">SSH13</strain>
    </source>
</reference>
<name>A0A5C7FFG6_9BACT</name>
<dbReference type="Proteomes" id="UP000321907">
    <property type="component" value="Unassembled WGS sequence"/>
</dbReference>
<accession>A0A5C7FFG6</accession>
<evidence type="ECO:0000313" key="2">
    <source>
        <dbReference type="Proteomes" id="UP000321907"/>
    </source>
</evidence>
<dbReference type="RefSeq" id="WP_147930994.1">
    <property type="nucleotide sequence ID" value="NZ_VOXD01000017.1"/>
</dbReference>
<organism evidence="1 2">
    <name type="scientific">Neolewinella aurantiaca</name>
    <dbReference type="NCBI Taxonomy" id="2602767"/>
    <lineage>
        <taxon>Bacteria</taxon>
        <taxon>Pseudomonadati</taxon>
        <taxon>Bacteroidota</taxon>
        <taxon>Saprospiria</taxon>
        <taxon>Saprospirales</taxon>
        <taxon>Lewinellaceae</taxon>
        <taxon>Neolewinella</taxon>
    </lineage>
</organism>